<evidence type="ECO:0000313" key="3">
    <source>
        <dbReference type="EMBL" id="GBO10036.1"/>
    </source>
</evidence>
<dbReference type="AlphaFoldDB" id="A0A4Y2UEJ2"/>
<sequence length="105" mass="11695">MVNRRYILISFSLEILLSSVKSHYGATPDFGAIGSCPVCPGLKPPLLEPSSPNFLTTPVGESLRHDVRFNVHQARKHGGSLVGKEFRTWNHPIPKPRPHPRPPRP</sequence>
<feature type="compositionally biased region" description="Basic residues" evidence="1">
    <location>
        <begin position="94"/>
        <end position="105"/>
    </location>
</feature>
<proteinExistence type="predicted"/>
<accession>A0A4Y2UEJ2</accession>
<dbReference type="Proteomes" id="UP000499080">
    <property type="component" value="Unassembled WGS sequence"/>
</dbReference>
<feature type="signal peptide" evidence="2">
    <location>
        <begin position="1"/>
        <end position="22"/>
    </location>
</feature>
<evidence type="ECO:0000256" key="2">
    <source>
        <dbReference type="SAM" id="SignalP"/>
    </source>
</evidence>
<feature type="chain" id="PRO_5021355964" evidence="2">
    <location>
        <begin position="23"/>
        <end position="105"/>
    </location>
</feature>
<feature type="region of interest" description="Disordered" evidence="1">
    <location>
        <begin position="76"/>
        <end position="105"/>
    </location>
</feature>
<reference evidence="3 4" key="1">
    <citation type="journal article" date="2019" name="Sci. Rep.">
        <title>Orb-weaving spider Araneus ventricosus genome elucidates the spidroin gene catalogue.</title>
        <authorList>
            <person name="Kono N."/>
            <person name="Nakamura H."/>
            <person name="Ohtoshi R."/>
            <person name="Moran D.A.P."/>
            <person name="Shinohara A."/>
            <person name="Yoshida Y."/>
            <person name="Fujiwara M."/>
            <person name="Mori M."/>
            <person name="Tomita M."/>
            <person name="Arakawa K."/>
        </authorList>
    </citation>
    <scope>NUCLEOTIDE SEQUENCE [LARGE SCALE GENOMIC DNA]</scope>
</reference>
<gene>
    <name evidence="3" type="ORF">AVEN_127154_1</name>
</gene>
<name>A0A4Y2UEJ2_ARAVE</name>
<keyword evidence="2" id="KW-0732">Signal</keyword>
<keyword evidence="4" id="KW-1185">Reference proteome</keyword>
<evidence type="ECO:0000313" key="4">
    <source>
        <dbReference type="Proteomes" id="UP000499080"/>
    </source>
</evidence>
<comment type="caution">
    <text evidence="3">The sequence shown here is derived from an EMBL/GenBank/DDBJ whole genome shotgun (WGS) entry which is preliminary data.</text>
</comment>
<evidence type="ECO:0000256" key="1">
    <source>
        <dbReference type="SAM" id="MobiDB-lite"/>
    </source>
</evidence>
<dbReference type="EMBL" id="BGPR01035279">
    <property type="protein sequence ID" value="GBO10036.1"/>
    <property type="molecule type" value="Genomic_DNA"/>
</dbReference>
<organism evidence="3 4">
    <name type="scientific">Araneus ventricosus</name>
    <name type="common">Orbweaver spider</name>
    <name type="synonym">Epeira ventricosa</name>
    <dbReference type="NCBI Taxonomy" id="182803"/>
    <lineage>
        <taxon>Eukaryota</taxon>
        <taxon>Metazoa</taxon>
        <taxon>Ecdysozoa</taxon>
        <taxon>Arthropoda</taxon>
        <taxon>Chelicerata</taxon>
        <taxon>Arachnida</taxon>
        <taxon>Araneae</taxon>
        <taxon>Araneomorphae</taxon>
        <taxon>Entelegynae</taxon>
        <taxon>Araneoidea</taxon>
        <taxon>Araneidae</taxon>
        <taxon>Araneus</taxon>
    </lineage>
</organism>
<protein>
    <submittedName>
        <fullName evidence="3">Uncharacterized protein</fullName>
    </submittedName>
</protein>